<dbReference type="Gene3D" id="3.60.10.10">
    <property type="entry name" value="Endonuclease/exonuclease/phosphatase"/>
    <property type="match status" value="1"/>
</dbReference>
<feature type="domain" description="Endonuclease/exonuclease/phosphatase" evidence="2">
    <location>
        <begin position="15"/>
        <end position="244"/>
    </location>
</feature>
<evidence type="ECO:0000313" key="3">
    <source>
        <dbReference type="EMBL" id="AAY47385.1"/>
    </source>
</evidence>
<dbReference type="SUPFAM" id="SSF56219">
    <property type="entry name" value="DNase I-like"/>
    <property type="match status" value="1"/>
</dbReference>
<dbReference type="GO" id="GO:0016020">
    <property type="term" value="C:membrane"/>
    <property type="evidence" value="ECO:0007669"/>
    <property type="project" value="GOC"/>
</dbReference>
<dbReference type="InterPro" id="IPR005135">
    <property type="entry name" value="Endo/exonuclease/phosphatase"/>
</dbReference>
<reference evidence="3 4" key="1">
    <citation type="journal article" date="2005" name="Genome Res.">
        <title>Comparative and functional genomic analyses of the pathogenicity of phytopathogen Xanthomonas campestris pv. campestris.</title>
        <authorList>
            <person name="Qian W."/>
            <person name="Jia Y."/>
            <person name="Ren S.X."/>
            <person name="He Y.Q."/>
            <person name="Feng J.X."/>
            <person name="Lu L.F."/>
            <person name="Sun Q."/>
            <person name="Ying G."/>
            <person name="Tang D.J."/>
            <person name="Tang H."/>
            <person name="Wu W."/>
            <person name="Hao P."/>
            <person name="Wang L."/>
            <person name="Jiang B.L."/>
            <person name="Zeng S."/>
            <person name="Gu W.Y."/>
            <person name="Lu G."/>
            <person name="Rong L."/>
            <person name="Tian Y."/>
            <person name="Yao Z."/>
            <person name="Fu G."/>
            <person name="Chen B."/>
            <person name="Fang R."/>
            <person name="Qiang B."/>
            <person name="Chen Z."/>
            <person name="Zhao G.P."/>
            <person name="Tang J.L."/>
            <person name="He C."/>
        </authorList>
    </citation>
    <scope>NUCLEOTIDE SEQUENCE [LARGE SCALE GENOMIC DNA]</scope>
    <source>
        <strain evidence="3 4">8004</strain>
    </source>
</reference>
<dbReference type="GO" id="GO:0006506">
    <property type="term" value="P:GPI anchor biosynthetic process"/>
    <property type="evidence" value="ECO:0007669"/>
    <property type="project" value="TreeGrafter"/>
</dbReference>
<proteinExistence type="predicted"/>
<dbReference type="PANTHER" id="PTHR14859">
    <property type="entry name" value="CALCOFLUOR WHITE HYPERSENSITIVE PROTEIN PRECURSOR"/>
    <property type="match status" value="1"/>
</dbReference>
<evidence type="ECO:0000256" key="1">
    <source>
        <dbReference type="ARBA" id="ARBA00070750"/>
    </source>
</evidence>
<name>A0A0H2X4G9_XANC8</name>
<sequence>MSAPHDSHTLINVLTLNAHMGFDLLKRRFILAALREAIREVCAEIVCLQEVLGEHALHARRHAQWPAVAHYEYLAEMLWPQFSYGRNAVYPHGHHGNAVLSKFPISSFANHDVSVPGHEPRGVLHAVLQVPGWSEELQVFCVHLGLHEAHRQQQIGLLCARVAALSADAPVVVAGDFNDWRARGHPLLTRCGLVEAVECMHGRVARSFPSRFPVLPLDRIYLRNLRVVQARVLSGLPWSRLSDHLPLLASIAP</sequence>
<dbReference type="AlphaFoldDB" id="A0A0H2X4G9"/>
<dbReference type="HOGENOM" id="CLU_060500_3_2_6"/>
<evidence type="ECO:0000259" key="2">
    <source>
        <dbReference type="Pfam" id="PF03372"/>
    </source>
</evidence>
<dbReference type="GO" id="GO:0003824">
    <property type="term" value="F:catalytic activity"/>
    <property type="evidence" value="ECO:0007669"/>
    <property type="project" value="InterPro"/>
</dbReference>
<dbReference type="KEGG" id="xcb:XC_0299"/>
<dbReference type="InterPro" id="IPR036691">
    <property type="entry name" value="Endo/exonu/phosph_ase_sf"/>
</dbReference>
<dbReference type="EMBL" id="CP000050">
    <property type="protein sequence ID" value="AAY47385.1"/>
    <property type="molecule type" value="Genomic_DNA"/>
</dbReference>
<gene>
    <name evidence="3" type="ordered locus">XC_0299</name>
</gene>
<organism evidence="3 4">
    <name type="scientific">Xanthomonas campestris pv. campestris (strain 8004)</name>
    <dbReference type="NCBI Taxonomy" id="314565"/>
    <lineage>
        <taxon>Bacteria</taxon>
        <taxon>Pseudomonadati</taxon>
        <taxon>Pseudomonadota</taxon>
        <taxon>Gammaproteobacteria</taxon>
        <taxon>Lysobacterales</taxon>
        <taxon>Lysobacteraceae</taxon>
        <taxon>Xanthomonas</taxon>
    </lineage>
</organism>
<dbReference type="Pfam" id="PF03372">
    <property type="entry name" value="Exo_endo_phos"/>
    <property type="match status" value="1"/>
</dbReference>
<evidence type="ECO:0000313" key="4">
    <source>
        <dbReference type="Proteomes" id="UP000000420"/>
    </source>
</evidence>
<dbReference type="PANTHER" id="PTHR14859:SF1">
    <property type="entry name" value="PGAP2-INTERACTING PROTEIN"/>
    <property type="match status" value="1"/>
</dbReference>
<protein>
    <recommendedName>
        <fullName evidence="1">Uncharacterized protein YbhP</fullName>
    </recommendedName>
</protein>
<dbReference type="Proteomes" id="UP000000420">
    <property type="component" value="Chromosome"/>
</dbReference>
<dbReference type="FunFam" id="3.60.10.10:FF:000020">
    <property type="entry name" value="Endonuclease/exonuclease/phosphatase family protein"/>
    <property type="match status" value="1"/>
</dbReference>
<accession>A0A0H2X4G9</accession>
<dbReference type="InterPro" id="IPR051916">
    <property type="entry name" value="GPI-anchor_lipid_remodeler"/>
</dbReference>